<gene>
    <name evidence="1" type="ORF">SAMN05421767_10523</name>
</gene>
<evidence type="ECO:0000313" key="2">
    <source>
        <dbReference type="Proteomes" id="UP000198556"/>
    </source>
</evidence>
<dbReference type="STRING" id="137733.SAMN05421767_10523"/>
<dbReference type="EMBL" id="FOGF01000005">
    <property type="protein sequence ID" value="SEQ71733.1"/>
    <property type="molecule type" value="Genomic_DNA"/>
</dbReference>
<dbReference type="InterPro" id="IPR010368">
    <property type="entry name" value="Com_YlbF"/>
</dbReference>
<dbReference type="SUPFAM" id="SSF158622">
    <property type="entry name" value="YheA/YmcA-like"/>
    <property type="match status" value="1"/>
</dbReference>
<sequence length="138" mass="16245">MDFQQELAISEQTHRLATTIRNSHYYDAYEEAKQQYDSDQRLQSDIARFVDMRDYVLRLGQYDKTSDFYHKEKLKLVREKRRIDVQKTVYEFHVAETNLQTLLDLVATKVANEVSESIKVDMGNPLLHTGCECPSHRS</sequence>
<accession>A0A1H9IAX8</accession>
<keyword evidence="2" id="KW-1185">Reference proteome</keyword>
<dbReference type="AlphaFoldDB" id="A0A1H9IAX8"/>
<name>A0A1H9IAX8_9LACT</name>
<reference evidence="1 2" key="1">
    <citation type="submission" date="2016-10" db="EMBL/GenBank/DDBJ databases">
        <authorList>
            <person name="de Groot N.N."/>
        </authorList>
    </citation>
    <scope>NUCLEOTIDE SEQUENCE [LARGE SCALE GENOMIC DNA]</scope>
    <source>
        <strain evidence="1 2">DSM 15827</strain>
    </source>
</reference>
<evidence type="ECO:0000313" key="1">
    <source>
        <dbReference type="EMBL" id="SEQ71733.1"/>
    </source>
</evidence>
<dbReference type="Gene3D" id="1.20.1500.10">
    <property type="entry name" value="YheA/YmcA-like"/>
    <property type="match status" value="1"/>
</dbReference>
<organism evidence="1 2">
    <name type="scientific">Granulicatella balaenopterae</name>
    <dbReference type="NCBI Taxonomy" id="137733"/>
    <lineage>
        <taxon>Bacteria</taxon>
        <taxon>Bacillati</taxon>
        <taxon>Bacillota</taxon>
        <taxon>Bacilli</taxon>
        <taxon>Lactobacillales</taxon>
        <taxon>Carnobacteriaceae</taxon>
        <taxon>Granulicatella</taxon>
    </lineage>
</organism>
<dbReference type="PANTHER" id="PTHR38448:SF2">
    <property type="entry name" value="REGULATORY PROTEIN YLBF"/>
    <property type="match status" value="1"/>
</dbReference>
<dbReference type="RefSeq" id="WP_089746009.1">
    <property type="nucleotide sequence ID" value="NZ_FOGF01000005.1"/>
</dbReference>
<dbReference type="InterPro" id="IPR052767">
    <property type="entry name" value="Bact_com_dev_regulator"/>
</dbReference>
<dbReference type="PANTHER" id="PTHR38448">
    <property type="entry name" value="REGULATORY PROTEIN YLBF-RELATED"/>
    <property type="match status" value="1"/>
</dbReference>
<proteinExistence type="predicted"/>
<dbReference type="OrthoDB" id="2157513at2"/>
<dbReference type="Proteomes" id="UP000198556">
    <property type="component" value="Unassembled WGS sequence"/>
</dbReference>
<dbReference type="InterPro" id="IPR023378">
    <property type="entry name" value="YheA/YmcA-like_dom_sf"/>
</dbReference>
<protein>
    <submittedName>
        <fullName evidence="1">Cell fate regulator YlbF, YheA/YmcA/DUF963 family (Controls sporulation, competence, biofilm development)</fullName>
    </submittedName>
</protein>
<dbReference type="Pfam" id="PF06133">
    <property type="entry name" value="Com_YlbF"/>
    <property type="match status" value="1"/>
</dbReference>